<dbReference type="AlphaFoldDB" id="A0A370NLH3"/>
<dbReference type="EMBL" id="QKWJ01000062">
    <property type="protein sequence ID" value="RDK06450.1"/>
    <property type="molecule type" value="Genomic_DNA"/>
</dbReference>
<proteinExistence type="predicted"/>
<reference evidence="2" key="1">
    <citation type="submission" date="2018-06" db="EMBL/GenBank/DDBJ databases">
        <authorList>
            <person name="Feng T."/>
            <person name="Jeon C.O."/>
        </authorList>
    </citation>
    <scope>NUCLEOTIDE SEQUENCE [LARGE SCALE GENOMIC DNA]</scope>
    <source>
        <strain evidence="2">S23</strain>
    </source>
</reference>
<accession>A0A370NLH3</accession>
<name>A0A370NLH3_9BURK</name>
<dbReference type="Proteomes" id="UP000255165">
    <property type="component" value="Unassembled WGS sequence"/>
</dbReference>
<protein>
    <submittedName>
        <fullName evidence="1">PHA-granule associated protein 4</fullName>
    </submittedName>
</protein>
<evidence type="ECO:0000313" key="1">
    <source>
        <dbReference type="EMBL" id="RDK06450.1"/>
    </source>
</evidence>
<gene>
    <name evidence="1" type="ORF">DN412_31165</name>
</gene>
<comment type="caution">
    <text evidence="1">The sequence shown here is derived from an EMBL/GenBank/DDBJ whole genome shotgun (WGS) entry which is preliminary data.</text>
</comment>
<organism evidence="1 2">
    <name type="scientific">Cupriavidus lacunae</name>
    <dbReference type="NCBI Taxonomy" id="2666307"/>
    <lineage>
        <taxon>Bacteria</taxon>
        <taxon>Pseudomonadati</taxon>
        <taxon>Pseudomonadota</taxon>
        <taxon>Betaproteobacteria</taxon>
        <taxon>Burkholderiales</taxon>
        <taxon>Burkholderiaceae</taxon>
        <taxon>Cupriavidus</taxon>
    </lineage>
</organism>
<keyword evidence="2" id="KW-1185">Reference proteome</keyword>
<dbReference type="RefSeq" id="WP_115215106.1">
    <property type="nucleotide sequence ID" value="NZ_QKWJ01000062.1"/>
</dbReference>
<evidence type="ECO:0000313" key="2">
    <source>
        <dbReference type="Proteomes" id="UP000255165"/>
    </source>
</evidence>
<sequence>MTTACARSKTEALRLLDTRGITALDLDYESGWQDAIELGRRGQKTGIRVEYRSHENIAVKSVAALVAGLSRPKITFRQRNLYCQFELSALSAGELELLEAKAAKVGDYILAGHLMREVDAEWAD</sequence>